<evidence type="ECO:0000259" key="9">
    <source>
        <dbReference type="Pfam" id="PF07156"/>
    </source>
</evidence>
<proteinExistence type="inferred from homology"/>
<organism evidence="10">
    <name type="scientific">Rhizopus microsporus var. microsporus</name>
    <dbReference type="NCBI Taxonomy" id="86635"/>
    <lineage>
        <taxon>Eukaryota</taxon>
        <taxon>Fungi</taxon>
        <taxon>Fungi incertae sedis</taxon>
        <taxon>Mucoromycota</taxon>
        <taxon>Mucoromycotina</taxon>
        <taxon>Mucoromycetes</taxon>
        <taxon>Mucorales</taxon>
        <taxon>Mucorineae</taxon>
        <taxon>Rhizopodaceae</taxon>
        <taxon>Rhizopus</taxon>
    </lineage>
</organism>
<sequence length="510" mass="57735">MKTCQTLALFSLLSFTFAEWQHGQHVLHDNSIPIEKSVAIIGGGAAGTSTAFWLSNVFSHPDKIRMTLFEQSEYIGGRSTTIPIKDDAATWGTIELGASIFVEANKNLMKAVDTFNLTRTKLTEVRDDKRPGLGIWDGKEFLFEQSGTLWDTIVPIWRYGLLSPLKFQRKQKAVVGQFMKLYDSDLGFEHVPKAVRSLQFESLLNQSAIDYLKDELGINDAYAYEVLQSATRGNYCQDLNRVHALAVMVSMEAGHGTWALEEGNFKIFEEFASRSGADVRLNTKVTAVYNVTEFDQIGKPVHRYAVQTSDGAHQVFDDVVLASPLALSEIQFGFPAERHHRDYHVVHVTLVAGHINPHYFGKDSIDKTPTFVITTGHPLVKNFQDGSAPFQTFSVHRQLDNGEQVIKIFSSHELSEEELDELFLNKSWAFRKKWHAFPELYPITDEHQFVPFVLKMEGEENGIIYTSAFENFISTMETQTIAGKNAARLLYDKWCEHRHCKLFGDGWGSY</sequence>
<dbReference type="SUPFAM" id="SSF51905">
    <property type="entry name" value="FAD/NAD(P)-binding domain"/>
    <property type="match status" value="1"/>
</dbReference>
<dbReference type="GO" id="GO:0030328">
    <property type="term" value="P:prenylcysteine catabolic process"/>
    <property type="evidence" value="ECO:0007669"/>
    <property type="project" value="InterPro"/>
</dbReference>
<dbReference type="EMBL" id="KV921928">
    <property type="protein sequence ID" value="ORE06187.1"/>
    <property type="molecule type" value="Genomic_DNA"/>
</dbReference>
<evidence type="ECO:0000256" key="7">
    <source>
        <dbReference type="ARBA" id="ARBA00023180"/>
    </source>
</evidence>
<feature type="chain" id="PRO_5010865612" description="Prenylcysteine lyase domain-containing protein" evidence="8">
    <location>
        <begin position="19"/>
        <end position="510"/>
    </location>
</feature>
<keyword evidence="3" id="KW-0285">Flavoprotein</keyword>
<comment type="similarity">
    <text evidence="2">Belongs to the prenylcysteine oxidase family.</text>
</comment>
<dbReference type="InterPro" id="IPR036188">
    <property type="entry name" value="FAD/NAD-bd_sf"/>
</dbReference>
<dbReference type="OrthoDB" id="437369at2759"/>
<evidence type="ECO:0000313" key="10">
    <source>
        <dbReference type="EMBL" id="ORE06187.1"/>
    </source>
</evidence>
<evidence type="ECO:0000256" key="5">
    <source>
        <dbReference type="ARBA" id="ARBA00022827"/>
    </source>
</evidence>
<evidence type="ECO:0000256" key="3">
    <source>
        <dbReference type="ARBA" id="ARBA00022630"/>
    </source>
</evidence>
<feature type="signal peptide" evidence="8">
    <location>
        <begin position="1"/>
        <end position="18"/>
    </location>
</feature>
<dbReference type="Proteomes" id="UP000242414">
    <property type="component" value="Unassembled WGS sequence"/>
</dbReference>
<evidence type="ECO:0000256" key="8">
    <source>
        <dbReference type="SAM" id="SignalP"/>
    </source>
</evidence>
<keyword evidence="5" id="KW-0274">FAD</keyword>
<feature type="domain" description="Prenylcysteine lyase" evidence="9">
    <location>
        <begin position="144"/>
        <end position="498"/>
    </location>
</feature>
<keyword evidence="6" id="KW-0560">Oxidoreductase</keyword>
<reference evidence="10" key="1">
    <citation type="journal article" date="2016" name="Proc. Natl. Acad. Sci. U.S.A.">
        <title>Lipid metabolic changes in an early divergent fungus govern the establishment of a mutualistic symbiosis with endobacteria.</title>
        <authorList>
            <person name="Lastovetsky O.A."/>
            <person name="Gaspar M.L."/>
            <person name="Mondo S.J."/>
            <person name="LaButti K.M."/>
            <person name="Sandor L."/>
            <person name="Grigoriev I.V."/>
            <person name="Henry S.A."/>
            <person name="Pawlowska T.E."/>
        </authorList>
    </citation>
    <scope>NUCLEOTIDE SEQUENCE [LARGE SCALE GENOMIC DNA]</scope>
    <source>
        <strain evidence="10">ATCC 52814</strain>
    </source>
</reference>
<accession>A0A1X0R2E0</accession>
<dbReference type="Pfam" id="PF13450">
    <property type="entry name" value="NAD_binding_8"/>
    <property type="match status" value="1"/>
</dbReference>
<dbReference type="AlphaFoldDB" id="A0A1X0R2E0"/>
<dbReference type="InterPro" id="IPR010795">
    <property type="entry name" value="Prenylcys_lyase"/>
</dbReference>
<keyword evidence="7" id="KW-0325">Glycoprotein</keyword>
<comment type="cofactor">
    <cofactor evidence="1">
        <name>FAD</name>
        <dbReference type="ChEBI" id="CHEBI:57692"/>
    </cofactor>
</comment>
<dbReference type="Gene3D" id="3.50.50.60">
    <property type="entry name" value="FAD/NAD(P)-binding domain"/>
    <property type="match status" value="1"/>
</dbReference>
<dbReference type="GO" id="GO:0001735">
    <property type="term" value="F:prenylcysteine oxidase activity"/>
    <property type="evidence" value="ECO:0007669"/>
    <property type="project" value="InterPro"/>
</dbReference>
<gene>
    <name evidence="10" type="ORF">BCV72DRAFT_127404</name>
</gene>
<evidence type="ECO:0000256" key="4">
    <source>
        <dbReference type="ARBA" id="ARBA00022729"/>
    </source>
</evidence>
<dbReference type="GO" id="GO:0030327">
    <property type="term" value="P:prenylated protein catabolic process"/>
    <property type="evidence" value="ECO:0007669"/>
    <property type="project" value="TreeGrafter"/>
</dbReference>
<dbReference type="Pfam" id="PF07156">
    <property type="entry name" value="Prenylcys_lyase"/>
    <property type="match status" value="1"/>
</dbReference>
<dbReference type="PANTHER" id="PTHR15944:SF0">
    <property type="entry name" value="PRENYLCYSTEINE LYASE DOMAIN-CONTAINING PROTEIN"/>
    <property type="match status" value="1"/>
</dbReference>
<evidence type="ECO:0000256" key="1">
    <source>
        <dbReference type="ARBA" id="ARBA00001974"/>
    </source>
</evidence>
<evidence type="ECO:0000256" key="6">
    <source>
        <dbReference type="ARBA" id="ARBA00023002"/>
    </source>
</evidence>
<dbReference type="PANTHER" id="PTHR15944">
    <property type="entry name" value="FARNESYLCYSTEINE LYASE"/>
    <property type="match status" value="1"/>
</dbReference>
<keyword evidence="4 8" id="KW-0732">Signal</keyword>
<dbReference type="VEuPathDB" id="FungiDB:BCV72DRAFT_127404"/>
<protein>
    <recommendedName>
        <fullName evidence="9">Prenylcysteine lyase domain-containing protein</fullName>
    </recommendedName>
</protein>
<name>A0A1X0R2E0_RHIZD</name>
<evidence type="ECO:0000256" key="2">
    <source>
        <dbReference type="ARBA" id="ARBA00009967"/>
    </source>
</evidence>
<dbReference type="InterPro" id="IPR017046">
    <property type="entry name" value="Prenylcysteine_Oxase1"/>
</dbReference>